<protein>
    <recommendedName>
        <fullName evidence="4">Rpo operon protein</fullName>
    </recommendedName>
</protein>
<gene>
    <name evidence="2" type="ordered locus">Huta_2674</name>
</gene>
<name>C7NQA9_HALUD</name>
<organism evidence="2 3">
    <name type="scientific">Halorhabdus utahensis (strain DSM 12940 / JCM 11049 / AX-2)</name>
    <dbReference type="NCBI Taxonomy" id="519442"/>
    <lineage>
        <taxon>Archaea</taxon>
        <taxon>Methanobacteriati</taxon>
        <taxon>Methanobacteriota</taxon>
        <taxon>Stenosarchaea group</taxon>
        <taxon>Halobacteria</taxon>
        <taxon>Halobacteriales</taxon>
        <taxon>Haloarculaceae</taxon>
        <taxon>Halorhabdus</taxon>
    </lineage>
</organism>
<reference evidence="2 3" key="1">
    <citation type="journal article" date="2009" name="Stand. Genomic Sci.">
        <title>Complete genome sequence of Halorhabdus utahensis type strain (AX-2).</title>
        <authorList>
            <person name="Anderson I."/>
            <person name="Tindall B.J."/>
            <person name="Pomrenke H."/>
            <person name="Goker M."/>
            <person name="Lapidus A."/>
            <person name="Nolan M."/>
            <person name="Copeland A."/>
            <person name="Glavina Del Rio T."/>
            <person name="Chen F."/>
            <person name="Tice H."/>
            <person name="Cheng J.F."/>
            <person name="Lucas S."/>
            <person name="Chertkov O."/>
            <person name="Bruce D."/>
            <person name="Brettin T."/>
            <person name="Detter J.C."/>
            <person name="Han C."/>
            <person name="Goodwin L."/>
            <person name="Land M."/>
            <person name="Hauser L."/>
            <person name="Chang Y.J."/>
            <person name="Jeffries C.D."/>
            <person name="Pitluck S."/>
            <person name="Pati A."/>
            <person name="Mavromatis K."/>
            <person name="Ivanova N."/>
            <person name="Ovchinnikova G."/>
            <person name="Chen A."/>
            <person name="Palaniappan K."/>
            <person name="Chain P."/>
            <person name="Rohde M."/>
            <person name="Bristow J."/>
            <person name="Eisen J.A."/>
            <person name="Markowitz V."/>
            <person name="Hugenholtz P."/>
            <person name="Kyrpides N.C."/>
            <person name="Klenk H.P."/>
        </authorList>
    </citation>
    <scope>NUCLEOTIDE SEQUENCE [LARGE SCALE GENOMIC DNA]</scope>
    <source>
        <strain evidence="3">DSM 12940 / JCM 11049 / AX-2</strain>
    </source>
</reference>
<dbReference type="Proteomes" id="UP000002071">
    <property type="component" value="Chromosome"/>
</dbReference>
<comment type="similarity">
    <text evidence="1">Belongs to the CTAG/PCC1 family.</text>
</comment>
<dbReference type="eggNOG" id="arCOG04414">
    <property type="taxonomic scope" value="Archaea"/>
</dbReference>
<dbReference type="AlphaFoldDB" id="C7NQA9"/>
<dbReference type="NCBIfam" id="NF011470">
    <property type="entry name" value="PRK14887.1"/>
    <property type="match status" value="1"/>
</dbReference>
<dbReference type="STRING" id="519442.Huta_2674"/>
<dbReference type="EMBL" id="CP001687">
    <property type="protein sequence ID" value="ACV12835.1"/>
    <property type="molecule type" value="Genomic_DNA"/>
</dbReference>
<dbReference type="RefSeq" id="WP_015790397.1">
    <property type="nucleotide sequence ID" value="NC_013158.1"/>
</dbReference>
<keyword evidence="3" id="KW-1185">Reference proteome</keyword>
<dbReference type="Pfam" id="PF09341">
    <property type="entry name" value="Pcc1"/>
    <property type="match status" value="1"/>
</dbReference>
<proteinExistence type="inferred from homology"/>
<dbReference type="HOGENOM" id="CLU_170076_1_0_2"/>
<dbReference type="KEGG" id="hut:Huta_2674"/>
<evidence type="ECO:0008006" key="4">
    <source>
        <dbReference type="Google" id="ProtNLM"/>
    </source>
</evidence>
<evidence type="ECO:0000313" key="3">
    <source>
        <dbReference type="Proteomes" id="UP000002071"/>
    </source>
</evidence>
<dbReference type="InterPro" id="IPR015419">
    <property type="entry name" value="CTAG/Pcc1"/>
</dbReference>
<dbReference type="GeneID" id="8384979"/>
<accession>C7NQA9</accession>
<evidence type="ECO:0000256" key="1">
    <source>
        <dbReference type="ARBA" id="ARBA00007073"/>
    </source>
</evidence>
<dbReference type="Gene3D" id="3.30.310.50">
    <property type="entry name" value="Alpha-D-phosphohexomutase, C-terminal domain"/>
    <property type="match status" value="1"/>
</dbReference>
<evidence type="ECO:0000313" key="2">
    <source>
        <dbReference type="EMBL" id="ACV12835.1"/>
    </source>
</evidence>
<sequence>MEYEAVLDFAYDDSDSAALIEGSVAQEIAEIEGDRTRARLDRDGDTLSITIAAADPVALRAGMTTWTTLVEVAERAGGV</sequence>
<dbReference type="OrthoDB" id="8982at2157"/>